<evidence type="ECO:0000313" key="3">
    <source>
        <dbReference type="Proteomes" id="UP000324222"/>
    </source>
</evidence>
<feature type="region of interest" description="Disordered" evidence="1">
    <location>
        <begin position="1"/>
        <end position="27"/>
    </location>
</feature>
<name>A0A5B7F384_PORTR</name>
<proteinExistence type="predicted"/>
<dbReference type="EMBL" id="VSRR010005078">
    <property type="protein sequence ID" value="MPC41491.1"/>
    <property type="molecule type" value="Genomic_DNA"/>
</dbReference>
<sequence>MKGRETEEEKEEEEKEEEEGLARKGSLSHLSIASDGSHLQSAGGGLARVLLGAVRRGLAGLGRAWLVLVCLPTSR</sequence>
<gene>
    <name evidence="2" type="ORF">E2C01_035084</name>
</gene>
<protein>
    <submittedName>
        <fullName evidence="2">Uncharacterized protein</fullName>
    </submittedName>
</protein>
<organism evidence="2 3">
    <name type="scientific">Portunus trituberculatus</name>
    <name type="common">Swimming crab</name>
    <name type="synonym">Neptunus trituberculatus</name>
    <dbReference type="NCBI Taxonomy" id="210409"/>
    <lineage>
        <taxon>Eukaryota</taxon>
        <taxon>Metazoa</taxon>
        <taxon>Ecdysozoa</taxon>
        <taxon>Arthropoda</taxon>
        <taxon>Crustacea</taxon>
        <taxon>Multicrustacea</taxon>
        <taxon>Malacostraca</taxon>
        <taxon>Eumalacostraca</taxon>
        <taxon>Eucarida</taxon>
        <taxon>Decapoda</taxon>
        <taxon>Pleocyemata</taxon>
        <taxon>Brachyura</taxon>
        <taxon>Eubrachyura</taxon>
        <taxon>Portunoidea</taxon>
        <taxon>Portunidae</taxon>
        <taxon>Portuninae</taxon>
        <taxon>Portunus</taxon>
    </lineage>
</organism>
<evidence type="ECO:0000256" key="1">
    <source>
        <dbReference type="SAM" id="MobiDB-lite"/>
    </source>
</evidence>
<comment type="caution">
    <text evidence="2">The sequence shown here is derived from an EMBL/GenBank/DDBJ whole genome shotgun (WGS) entry which is preliminary data.</text>
</comment>
<feature type="compositionally biased region" description="Acidic residues" evidence="1">
    <location>
        <begin position="8"/>
        <end position="19"/>
    </location>
</feature>
<evidence type="ECO:0000313" key="2">
    <source>
        <dbReference type="EMBL" id="MPC41491.1"/>
    </source>
</evidence>
<dbReference type="AlphaFoldDB" id="A0A5B7F384"/>
<accession>A0A5B7F384</accession>
<reference evidence="2 3" key="1">
    <citation type="submission" date="2019-05" db="EMBL/GenBank/DDBJ databases">
        <title>Another draft genome of Portunus trituberculatus and its Hox gene families provides insights of decapod evolution.</title>
        <authorList>
            <person name="Jeong J.-H."/>
            <person name="Song I."/>
            <person name="Kim S."/>
            <person name="Choi T."/>
            <person name="Kim D."/>
            <person name="Ryu S."/>
            <person name="Kim W."/>
        </authorList>
    </citation>
    <scope>NUCLEOTIDE SEQUENCE [LARGE SCALE GENOMIC DNA]</scope>
    <source>
        <tissue evidence="2">Muscle</tissue>
    </source>
</reference>
<dbReference type="Proteomes" id="UP000324222">
    <property type="component" value="Unassembled WGS sequence"/>
</dbReference>
<keyword evidence="3" id="KW-1185">Reference proteome</keyword>